<dbReference type="PRINTS" id="PR00038">
    <property type="entry name" value="HTHLUXR"/>
</dbReference>
<dbReference type="InterPro" id="IPR000792">
    <property type="entry name" value="Tscrpt_reg_LuxR_C"/>
</dbReference>
<dbReference type="Gene3D" id="1.10.10.10">
    <property type="entry name" value="Winged helix-like DNA-binding domain superfamily/Winged helix DNA-binding domain"/>
    <property type="match status" value="1"/>
</dbReference>
<evidence type="ECO:0000256" key="3">
    <source>
        <dbReference type="ARBA" id="ARBA00023163"/>
    </source>
</evidence>
<comment type="caution">
    <text evidence="5">The sequence shown here is derived from an EMBL/GenBank/DDBJ whole genome shotgun (WGS) entry which is preliminary data.</text>
</comment>
<keyword evidence="1" id="KW-0805">Transcription regulation</keyword>
<dbReference type="PANTHER" id="PTHR44688:SF16">
    <property type="entry name" value="DNA-BINDING TRANSCRIPTIONAL ACTIVATOR DEVR_DOSR"/>
    <property type="match status" value="1"/>
</dbReference>
<gene>
    <name evidence="5" type="ORF">CAE01nite_17960</name>
</gene>
<dbReference type="PANTHER" id="PTHR44688">
    <property type="entry name" value="DNA-BINDING TRANSCRIPTIONAL ACTIVATOR DEVR_DOSR"/>
    <property type="match status" value="1"/>
</dbReference>
<evidence type="ECO:0000259" key="4">
    <source>
        <dbReference type="PROSITE" id="PS50043"/>
    </source>
</evidence>
<dbReference type="InterPro" id="IPR016032">
    <property type="entry name" value="Sig_transdc_resp-reg_C-effctor"/>
</dbReference>
<dbReference type="InterPro" id="IPR036388">
    <property type="entry name" value="WH-like_DNA-bd_sf"/>
</dbReference>
<accession>A0A512DC66</accession>
<keyword evidence="2" id="KW-0238">DNA-binding</keyword>
<organism evidence="5 6">
    <name type="scientific">Cellulomonas aerilata</name>
    <dbReference type="NCBI Taxonomy" id="515326"/>
    <lineage>
        <taxon>Bacteria</taxon>
        <taxon>Bacillati</taxon>
        <taxon>Actinomycetota</taxon>
        <taxon>Actinomycetes</taxon>
        <taxon>Micrococcales</taxon>
        <taxon>Cellulomonadaceae</taxon>
        <taxon>Cellulomonas</taxon>
    </lineage>
</organism>
<dbReference type="SUPFAM" id="SSF46894">
    <property type="entry name" value="C-terminal effector domain of the bipartite response regulators"/>
    <property type="match status" value="1"/>
</dbReference>
<dbReference type="CDD" id="cd06170">
    <property type="entry name" value="LuxR_C_like"/>
    <property type="match status" value="1"/>
</dbReference>
<dbReference type="OrthoDB" id="3197423at2"/>
<evidence type="ECO:0000313" key="6">
    <source>
        <dbReference type="Proteomes" id="UP000321181"/>
    </source>
</evidence>
<dbReference type="AlphaFoldDB" id="A0A512DC66"/>
<keyword evidence="6" id="KW-1185">Reference proteome</keyword>
<sequence>MDSVRATQCAEIAHCVAAGVPVLDQLLILLDRSVGADVLSVSALRLGELPQSEVALRGASPMTEEEMRLWPQLLHTHPYADHLQRGPQAASRSTDVVPLRDLQRLDVYHLLLRPRRSTYQAGLLLERTPTSMLLVSLWRPTRDFSDREMESLDELRRPVAAAMAYRTALDSLVASGAPADATVLTTRQRQVAALVARGLTNDQVARQLGISPRTVRKHLEGAWARTGTSSRASLAAWWAGAGMT</sequence>
<dbReference type="Proteomes" id="UP000321181">
    <property type="component" value="Unassembled WGS sequence"/>
</dbReference>
<evidence type="ECO:0000256" key="1">
    <source>
        <dbReference type="ARBA" id="ARBA00023015"/>
    </source>
</evidence>
<keyword evidence="3" id="KW-0804">Transcription</keyword>
<dbReference type="GO" id="GO:0006355">
    <property type="term" value="P:regulation of DNA-templated transcription"/>
    <property type="evidence" value="ECO:0007669"/>
    <property type="project" value="InterPro"/>
</dbReference>
<dbReference type="SMART" id="SM00421">
    <property type="entry name" value="HTH_LUXR"/>
    <property type="match status" value="1"/>
</dbReference>
<reference evidence="5 6" key="1">
    <citation type="submission" date="2019-07" db="EMBL/GenBank/DDBJ databases">
        <title>Whole genome shotgun sequence of Cellulomonas aerilata NBRC 106308.</title>
        <authorList>
            <person name="Hosoyama A."/>
            <person name="Uohara A."/>
            <person name="Ohji S."/>
            <person name="Ichikawa N."/>
        </authorList>
    </citation>
    <scope>NUCLEOTIDE SEQUENCE [LARGE SCALE GENOMIC DNA]</scope>
    <source>
        <strain evidence="5 6">NBRC 106308</strain>
    </source>
</reference>
<feature type="domain" description="HTH luxR-type" evidence="4">
    <location>
        <begin position="177"/>
        <end position="242"/>
    </location>
</feature>
<protein>
    <recommendedName>
        <fullName evidence="4">HTH luxR-type domain-containing protein</fullName>
    </recommendedName>
</protein>
<evidence type="ECO:0000256" key="2">
    <source>
        <dbReference type="ARBA" id="ARBA00023125"/>
    </source>
</evidence>
<dbReference type="RefSeq" id="WP_146903039.1">
    <property type="nucleotide sequence ID" value="NZ_BAAARM010000003.1"/>
</dbReference>
<dbReference type="GO" id="GO:0003677">
    <property type="term" value="F:DNA binding"/>
    <property type="evidence" value="ECO:0007669"/>
    <property type="project" value="UniProtKB-KW"/>
</dbReference>
<proteinExistence type="predicted"/>
<dbReference type="EMBL" id="BJYY01000013">
    <property type="protein sequence ID" value="GEO34071.1"/>
    <property type="molecule type" value="Genomic_DNA"/>
</dbReference>
<evidence type="ECO:0000313" key="5">
    <source>
        <dbReference type="EMBL" id="GEO34071.1"/>
    </source>
</evidence>
<name>A0A512DC66_9CELL</name>
<dbReference type="Pfam" id="PF00196">
    <property type="entry name" value="GerE"/>
    <property type="match status" value="1"/>
</dbReference>
<dbReference type="PROSITE" id="PS50043">
    <property type="entry name" value="HTH_LUXR_2"/>
    <property type="match status" value="1"/>
</dbReference>